<name>A0ABX0BVH3_9PSEU</name>
<comment type="caution">
    <text evidence="2">The sequence shown here is derived from an EMBL/GenBank/DDBJ whole genome shotgun (WGS) entry which is preliminary data.</text>
</comment>
<feature type="region of interest" description="Disordered" evidence="1">
    <location>
        <begin position="114"/>
        <end position="227"/>
    </location>
</feature>
<feature type="compositionally biased region" description="Basic and acidic residues" evidence="1">
    <location>
        <begin position="190"/>
        <end position="200"/>
    </location>
</feature>
<dbReference type="Proteomes" id="UP000470404">
    <property type="component" value="Unassembled WGS sequence"/>
</dbReference>
<gene>
    <name evidence="2" type="ORF">G3I59_29160</name>
</gene>
<organism evidence="2 3">
    <name type="scientific">Amycolatopsis rubida</name>
    <dbReference type="NCBI Taxonomy" id="112413"/>
    <lineage>
        <taxon>Bacteria</taxon>
        <taxon>Bacillati</taxon>
        <taxon>Actinomycetota</taxon>
        <taxon>Actinomycetes</taxon>
        <taxon>Pseudonocardiales</taxon>
        <taxon>Pseudonocardiaceae</taxon>
        <taxon>Amycolatopsis</taxon>
    </lineage>
</organism>
<evidence type="ECO:0000256" key="1">
    <source>
        <dbReference type="SAM" id="MobiDB-lite"/>
    </source>
</evidence>
<proteinExistence type="predicted"/>
<evidence type="ECO:0000313" key="3">
    <source>
        <dbReference type="Proteomes" id="UP000470404"/>
    </source>
</evidence>
<reference evidence="2 3" key="1">
    <citation type="submission" date="2020-01" db="EMBL/GenBank/DDBJ databases">
        <title>Insect and environment-associated Actinomycetes.</title>
        <authorList>
            <person name="Currrie C."/>
            <person name="Chevrette M."/>
            <person name="Carlson C."/>
            <person name="Stubbendieck R."/>
            <person name="Wendt-Pienkowski E."/>
        </authorList>
    </citation>
    <scope>NUCLEOTIDE SEQUENCE [LARGE SCALE GENOMIC DNA]</scope>
    <source>
        <strain evidence="2 3">SID8386</strain>
    </source>
</reference>
<evidence type="ECO:0000313" key="2">
    <source>
        <dbReference type="EMBL" id="NEC59541.1"/>
    </source>
</evidence>
<evidence type="ECO:0008006" key="4">
    <source>
        <dbReference type="Google" id="ProtNLM"/>
    </source>
</evidence>
<sequence length="227" mass="23753">MEVWMGNPESGSDLESVANLVRLSETAPMPRIDGSEPPPLVRRRADEPTSAFGGVLDVSTGSPAEQLAKRGPVPVADPPAPAAETAPPSRRKPRYGLFAGAAVVVCAGLGSWALWPSASGGTGPQPVQPPPAPVRTTSSAPPAVSTLSASPAPASDQVRDTVIRASSRPATTAPPPRVQPTQNPQQDGRNQPHDPMEDAFRSAVSSYLEQWGGDDNDNGDRPRRWHG</sequence>
<feature type="region of interest" description="Disordered" evidence="1">
    <location>
        <begin position="24"/>
        <end position="93"/>
    </location>
</feature>
<protein>
    <recommendedName>
        <fullName evidence="4">Serine/threonine protein kinase</fullName>
    </recommendedName>
</protein>
<feature type="compositionally biased region" description="Polar residues" evidence="1">
    <location>
        <begin position="135"/>
        <end position="149"/>
    </location>
</feature>
<keyword evidence="3" id="KW-1185">Reference proteome</keyword>
<feature type="compositionally biased region" description="Polar residues" evidence="1">
    <location>
        <begin position="179"/>
        <end position="189"/>
    </location>
</feature>
<accession>A0ABX0BVH3</accession>
<dbReference type="EMBL" id="JAAGNC010000147">
    <property type="protein sequence ID" value="NEC59541.1"/>
    <property type="molecule type" value="Genomic_DNA"/>
</dbReference>
<feature type="compositionally biased region" description="Basic and acidic residues" evidence="1">
    <location>
        <begin position="218"/>
        <end position="227"/>
    </location>
</feature>